<evidence type="ECO:0000256" key="1">
    <source>
        <dbReference type="SAM" id="SignalP"/>
    </source>
</evidence>
<dbReference type="PROSITE" id="PS51257">
    <property type="entry name" value="PROKAR_LIPOPROTEIN"/>
    <property type="match status" value="1"/>
</dbReference>
<dbReference type="AlphaFoldDB" id="A0A4Q8LII3"/>
<dbReference type="Proteomes" id="UP000291286">
    <property type="component" value="Unassembled WGS sequence"/>
</dbReference>
<keyword evidence="1" id="KW-0732">Signal</keyword>
<comment type="caution">
    <text evidence="2">The sequence shown here is derived from an EMBL/GenBank/DDBJ whole genome shotgun (WGS) entry which is preliminary data.</text>
</comment>
<protein>
    <recommendedName>
        <fullName evidence="4">Lipoprotein</fullName>
    </recommendedName>
</protein>
<evidence type="ECO:0008006" key="4">
    <source>
        <dbReference type="Google" id="ProtNLM"/>
    </source>
</evidence>
<proteinExistence type="predicted"/>
<sequence length="94" mass="9435">MKAWILAACLPLLAACASADPGVSETTLLRPATPQGQACARQCDTLRAACTGAPMHSAPATLGGARSDPKPTAASCATTHRDCVLDCGGRLVGD</sequence>
<accession>A0A4Q8LII3</accession>
<evidence type="ECO:0000313" key="2">
    <source>
        <dbReference type="EMBL" id="TAA29734.1"/>
    </source>
</evidence>
<feature type="signal peptide" evidence="1">
    <location>
        <begin position="1"/>
        <end position="19"/>
    </location>
</feature>
<feature type="chain" id="PRO_5020379063" description="Lipoprotein" evidence="1">
    <location>
        <begin position="20"/>
        <end position="94"/>
    </location>
</feature>
<organism evidence="2 3">
    <name type="scientific">Pseudoxanthomonas winnipegensis</name>
    <dbReference type="NCBI Taxonomy" id="2480810"/>
    <lineage>
        <taxon>Bacteria</taxon>
        <taxon>Pseudomonadati</taxon>
        <taxon>Pseudomonadota</taxon>
        <taxon>Gammaproteobacteria</taxon>
        <taxon>Lysobacterales</taxon>
        <taxon>Lysobacteraceae</taxon>
        <taxon>Pseudoxanthomonas</taxon>
    </lineage>
</organism>
<reference evidence="2 3" key="1">
    <citation type="submission" date="2019-02" db="EMBL/GenBank/DDBJ databases">
        <title>WGS of Pseudoxanthomonas species novum from clinical isolates.</title>
        <authorList>
            <person name="Bernier A.-M."/>
            <person name="Bernard K."/>
            <person name="Vachon A."/>
        </authorList>
    </citation>
    <scope>NUCLEOTIDE SEQUENCE [LARGE SCALE GENOMIC DNA]</scope>
    <source>
        <strain evidence="2 3">NML171202</strain>
    </source>
</reference>
<evidence type="ECO:0000313" key="3">
    <source>
        <dbReference type="Proteomes" id="UP000291286"/>
    </source>
</evidence>
<dbReference type="EMBL" id="SHMB01000003">
    <property type="protein sequence ID" value="TAA29734.1"/>
    <property type="molecule type" value="Genomic_DNA"/>
</dbReference>
<name>A0A4Q8LII3_9GAMM</name>
<gene>
    <name evidence="2" type="ORF">EA661_09290</name>
</gene>
<dbReference type="RefSeq" id="WP_130518021.1">
    <property type="nucleotide sequence ID" value="NZ_CAWZZE010000023.1"/>
</dbReference>